<evidence type="ECO:0000256" key="4">
    <source>
        <dbReference type="RuleBase" id="RU363097"/>
    </source>
</evidence>
<dbReference type="CDD" id="cd09071">
    <property type="entry name" value="FAR_C"/>
    <property type="match status" value="1"/>
</dbReference>
<feature type="domain" description="Fatty acyl-CoA reductase C-terminal" evidence="5">
    <location>
        <begin position="372"/>
        <end position="460"/>
    </location>
</feature>
<dbReference type="Proteomes" id="UP000301870">
    <property type="component" value="Chromosome 7"/>
</dbReference>
<evidence type="ECO:0000256" key="3">
    <source>
        <dbReference type="ARBA" id="ARBA00023098"/>
    </source>
</evidence>
<keyword evidence="4" id="KW-0560">Oxidoreductase</keyword>
<keyword evidence="7" id="KW-1185">Reference proteome</keyword>
<dbReference type="InterPro" id="IPR033640">
    <property type="entry name" value="FAR_C"/>
</dbReference>
<evidence type="ECO:0000259" key="6">
    <source>
        <dbReference type="Pfam" id="PF07993"/>
    </source>
</evidence>
<comment type="function">
    <text evidence="4">Catalyzes the reduction of fatty acyl-CoA to fatty alcohols.</text>
</comment>
<reference evidence="8" key="1">
    <citation type="submission" date="2025-08" db="UniProtKB">
        <authorList>
            <consortium name="RefSeq"/>
        </authorList>
    </citation>
    <scope>IDENTIFICATION</scope>
    <source>
        <strain evidence="8">Ishihara</strain>
        <tissue evidence="8">Whole body</tissue>
    </source>
</reference>
<dbReference type="GO" id="GO:0005777">
    <property type="term" value="C:peroxisome"/>
    <property type="evidence" value="ECO:0007669"/>
    <property type="project" value="TreeGrafter"/>
</dbReference>
<dbReference type="AlphaFoldDB" id="A0A9J7DRC6"/>
<evidence type="ECO:0000256" key="1">
    <source>
        <dbReference type="ARBA" id="ARBA00005928"/>
    </source>
</evidence>
<dbReference type="KEGG" id="sliu:111348536"/>
<dbReference type="EC" id="1.2.1.84" evidence="4"/>
<keyword evidence="4" id="KW-0521">NADP</keyword>
<name>A0A9J7DRC6_SPOLT</name>
<comment type="similarity">
    <text evidence="1 4">Belongs to the fatty acyl-CoA reductase family.</text>
</comment>
<organism evidence="7 8">
    <name type="scientific">Spodoptera litura</name>
    <name type="common">Asian cotton leafworm</name>
    <dbReference type="NCBI Taxonomy" id="69820"/>
    <lineage>
        <taxon>Eukaryota</taxon>
        <taxon>Metazoa</taxon>
        <taxon>Ecdysozoa</taxon>
        <taxon>Arthropoda</taxon>
        <taxon>Hexapoda</taxon>
        <taxon>Insecta</taxon>
        <taxon>Pterygota</taxon>
        <taxon>Neoptera</taxon>
        <taxon>Endopterygota</taxon>
        <taxon>Lepidoptera</taxon>
        <taxon>Glossata</taxon>
        <taxon>Ditrysia</taxon>
        <taxon>Noctuoidea</taxon>
        <taxon>Noctuidae</taxon>
        <taxon>Amphipyrinae</taxon>
        <taxon>Spodoptera</taxon>
    </lineage>
</organism>
<keyword evidence="3 4" id="KW-0443">Lipid metabolism</keyword>
<evidence type="ECO:0000313" key="8">
    <source>
        <dbReference type="RefSeq" id="XP_022814954.1"/>
    </source>
</evidence>
<dbReference type="PANTHER" id="PTHR11011:SF45">
    <property type="entry name" value="FATTY ACYL-COA REDUCTASE CG8306-RELATED"/>
    <property type="match status" value="1"/>
</dbReference>
<dbReference type="GO" id="GO:0102965">
    <property type="term" value="F:alcohol-forming long-chain fatty acyl-CoA reductase activity"/>
    <property type="evidence" value="ECO:0007669"/>
    <property type="project" value="UniProtKB-EC"/>
</dbReference>
<dbReference type="OrthoDB" id="429813at2759"/>
<sequence length="466" mass="52483">MIAKANRGYSSASSVISKDKYQSVADFYSGKSVFITGSTGFLGKVYIEKLLHSCPKLDKVYLLIREKKGISADKRITDLFDNPLFKRLKSSNPDFLKKVVLVPGDLSLPHLGISPSDEQTLIDKVSIVYHAGATVRFHEPLPVSININFDGTRKMLELSQRMKNIEAFVYVSTAYAQGSAKVLVETTYPSPAKVEDVYKFIEEHGHDNDEVKKFIGSHFGTYAFAKSLSEAYIAKNHGKVPAVIIRPSAVTSIKDGPVKGWLDNWFGASGILFYINEGAIRVLHGEGNNTIDFTPVDYVSNLSIISALRAKESNEVQVFNSTSSSDNPVNWDTIYKKMKEEKTLSGKNKFPYLSLTYVNSKLGLQMGTFFLQITPAVLADLWLKIKGKDPKYLKIVSHAIAVRNAYEYFTSNMFVMRSDRTRELHSSLSPEDREEFQCDPTQIRWPEYLKDNMHGIYKYLKPPKMT</sequence>
<evidence type="ECO:0000256" key="2">
    <source>
        <dbReference type="ARBA" id="ARBA00022516"/>
    </source>
</evidence>
<dbReference type="GO" id="GO:0080019">
    <property type="term" value="F:alcohol-forming very long-chain fatty acyl-CoA reductase activity"/>
    <property type="evidence" value="ECO:0007669"/>
    <property type="project" value="InterPro"/>
</dbReference>
<dbReference type="InterPro" id="IPR013120">
    <property type="entry name" value="FAR_NAD-bd"/>
</dbReference>
<comment type="catalytic activity">
    <reaction evidence="4">
        <text>a long-chain fatty acyl-CoA + 2 NADPH + 2 H(+) = a long-chain primary fatty alcohol + 2 NADP(+) + CoA</text>
        <dbReference type="Rhea" id="RHEA:52716"/>
        <dbReference type="ChEBI" id="CHEBI:15378"/>
        <dbReference type="ChEBI" id="CHEBI:57287"/>
        <dbReference type="ChEBI" id="CHEBI:57783"/>
        <dbReference type="ChEBI" id="CHEBI:58349"/>
        <dbReference type="ChEBI" id="CHEBI:77396"/>
        <dbReference type="ChEBI" id="CHEBI:83139"/>
        <dbReference type="EC" id="1.2.1.84"/>
    </reaction>
</comment>
<dbReference type="Pfam" id="PF03015">
    <property type="entry name" value="Sterile"/>
    <property type="match status" value="1"/>
</dbReference>
<dbReference type="InterPro" id="IPR026055">
    <property type="entry name" value="FAR"/>
</dbReference>
<dbReference type="RefSeq" id="XP_022814954.1">
    <property type="nucleotide sequence ID" value="XM_022959186.1"/>
</dbReference>
<dbReference type="GO" id="GO:0035336">
    <property type="term" value="P:long-chain fatty-acyl-CoA metabolic process"/>
    <property type="evidence" value="ECO:0007669"/>
    <property type="project" value="TreeGrafter"/>
</dbReference>
<dbReference type="CDD" id="cd05236">
    <property type="entry name" value="FAR-N_SDR_e"/>
    <property type="match status" value="1"/>
</dbReference>
<dbReference type="PANTHER" id="PTHR11011">
    <property type="entry name" value="MALE STERILITY PROTEIN 2-RELATED"/>
    <property type="match status" value="1"/>
</dbReference>
<dbReference type="SUPFAM" id="SSF51735">
    <property type="entry name" value="NAD(P)-binding Rossmann-fold domains"/>
    <property type="match status" value="1"/>
</dbReference>
<evidence type="ECO:0000313" key="7">
    <source>
        <dbReference type="Proteomes" id="UP000301870"/>
    </source>
</evidence>
<dbReference type="GeneID" id="111348536"/>
<keyword evidence="2 4" id="KW-0444">Lipid biosynthesis</keyword>
<dbReference type="Gene3D" id="3.40.50.720">
    <property type="entry name" value="NAD(P)-binding Rossmann-like Domain"/>
    <property type="match status" value="1"/>
</dbReference>
<dbReference type="Pfam" id="PF07993">
    <property type="entry name" value="NAD_binding_4"/>
    <property type="match status" value="1"/>
</dbReference>
<protein>
    <recommendedName>
        <fullName evidence="4">Fatty acyl-CoA reductase</fullName>
        <ecNumber evidence="4">1.2.1.84</ecNumber>
    </recommendedName>
</protein>
<dbReference type="InterPro" id="IPR036291">
    <property type="entry name" value="NAD(P)-bd_dom_sf"/>
</dbReference>
<feature type="domain" description="Thioester reductase (TE)" evidence="6">
    <location>
        <begin position="35"/>
        <end position="301"/>
    </location>
</feature>
<proteinExistence type="inferred from homology"/>
<evidence type="ECO:0000259" key="5">
    <source>
        <dbReference type="Pfam" id="PF03015"/>
    </source>
</evidence>
<accession>A0A9J7DRC6</accession>
<gene>
    <name evidence="8" type="primary">LOC111348536</name>
</gene>